<accession>A0A450SQT7</accession>
<gene>
    <name evidence="1" type="ORF">BECKDK2373B_GA0170837_10581</name>
</gene>
<dbReference type="EMBL" id="CAADEX010000058">
    <property type="protein sequence ID" value="VFJ56416.1"/>
    <property type="molecule type" value="Genomic_DNA"/>
</dbReference>
<dbReference type="AlphaFoldDB" id="A0A450SQT7"/>
<protein>
    <submittedName>
        <fullName evidence="1">Uncharacterized protein</fullName>
    </submittedName>
</protein>
<sequence length="96" mass="11180">MSLNEPVACAPLPRPWGQDAKRTASATGRIDCQTKITRQFPYLTGYILEITSYITNLTREIRKITRDILRITGYFRDITGEIVEIMRCFTKFTREF</sequence>
<organism evidence="1">
    <name type="scientific">Candidatus Kentrum sp. DK</name>
    <dbReference type="NCBI Taxonomy" id="2126562"/>
    <lineage>
        <taxon>Bacteria</taxon>
        <taxon>Pseudomonadati</taxon>
        <taxon>Pseudomonadota</taxon>
        <taxon>Gammaproteobacteria</taxon>
        <taxon>Candidatus Kentrum</taxon>
    </lineage>
</organism>
<reference evidence="1" key="1">
    <citation type="submission" date="2019-02" db="EMBL/GenBank/DDBJ databases">
        <authorList>
            <person name="Gruber-Vodicka R. H."/>
            <person name="Seah K. B. B."/>
        </authorList>
    </citation>
    <scope>NUCLEOTIDE SEQUENCE</scope>
    <source>
        <strain evidence="1">BECK_DK47</strain>
    </source>
</reference>
<proteinExistence type="predicted"/>
<name>A0A450SQT7_9GAMM</name>
<evidence type="ECO:0000313" key="1">
    <source>
        <dbReference type="EMBL" id="VFJ56416.1"/>
    </source>
</evidence>